<dbReference type="GO" id="GO:0016705">
    <property type="term" value="F:oxidoreductase activity, acting on paired donors, with incorporation or reduction of molecular oxygen"/>
    <property type="evidence" value="ECO:0007669"/>
    <property type="project" value="InterPro"/>
</dbReference>
<keyword evidence="8" id="KW-1133">Transmembrane helix</keyword>
<organism evidence="14 15">
    <name type="scientific">Mycena albidolilacea</name>
    <dbReference type="NCBI Taxonomy" id="1033008"/>
    <lineage>
        <taxon>Eukaryota</taxon>
        <taxon>Fungi</taxon>
        <taxon>Dikarya</taxon>
        <taxon>Basidiomycota</taxon>
        <taxon>Agaricomycotina</taxon>
        <taxon>Agaricomycetes</taxon>
        <taxon>Agaricomycetidae</taxon>
        <taxon>Agaricales</taxon>
        <taxon>Marasmiineae</taxon>
        <taxon>Mycenaceae</taxon>
        <taxon>Mycena</taxon>
    </lineage>
</organism>
<dbReference type="InterPro" id="IPR001128">
    <property type="entry name" value="Cyt_P450"/>
</dbReference>
<evidence type="ECO:0000256" key="6">
    <source>
        <dbReference type="ARBA" id="ARBA00022692"/>
    </source>
</evidence>
<dbReference type="InterPro" id="IPR050121">
    <property type="entry name" value="Cytochrome_P450_monoxygenase"/>
</dbReference>
<evidence type="ECO:0000256" key="11">
    <source>
        <dbReference type="ARBA" id="ARBA00023033"/>
    </source>
</evidence>
<evidence type="ECO:0000256" key="8">
    <source>
        <dbReference type="ARBA" id="ARBA00022989"/>
    </source>
</evidence>
<dbReference type="PANTHER" id="PTHR24305:SF166">
    <property type="entry name" value="CYTOCHROME P450 12A4, MITOCHONDRIAL-RELATED"/>
    <property type="match status" value="1"/>
</dbReference>
<dbReference type="SUPFAM" id="SSF48264">
    <property type="entry name" value="Cytochrome P450"/>
    <property type="match status" value="1"/>
</dbReference>
<keyword evidence="15" id="KW-1185">Reference proteome</keyword>
<dbReference type="InterPro" id="IPR036396">
    <property type="entry name" value="Cyt_P450_sf"/>
</dbReference>
<evidence type="ECO:0000256" key="13">
    <source>
        <dbReference type="PIRSR" id="PIRSR602403-1"/>
    </source>
</evidence>
<evidence type="ECO:0000256" key="1">
    <source>
        <dbReference type="ARBA" id="ARBA00001971"/>
    </source>
</evidence>
<evidence type="ECO:0000256" key="5">
    <source>
        <dbReference type="ARBA" id="ARBA00022617"/>
    </source>
</evidence>
<dbReference type="Proteomes" id="UP001218218">
    <property type="component" value="Unassembled WGS sequence"/>
</dbReference>
<keyword evidence="5 13" id="KW-0349">Heme</keyword>
<comment type="cofactor">
    <cofactor evidence="1 13">
        <name>heme</name>
        <dbReference type="ChEBI" id="CHEBI:30413"/>
    </cofactor>
</comment>
<dbReference type="GO" id="GO:0005506">
    <property type="term" value="F:iron ion binding"/>
    <property type="evidence" value="ECO:0007669"/>
    <property type="project" value="InterPro"/>
</dbReference>
<dbReference type="InterPro" id="IPR002403">
    <property type="entry name" value="Cyt_P450_E_grp-IV"/>
</dbReference>
<keyword evidence="11" id="KW-0503">Monooxygenase</keyword>
<evidence type="ECO:0000256" key="4">
    <source>
        <dbReference type="ARBA" id="ARBA00010617"/>
    </source>
</evidence>
<dbReference type="Pfam" id="PF00067">
    <property type="entry name" value="p450"/>
    <property type="match status" value="1"/>
</dbReference>
<keyword evidence="7 13" id="KW-0479">Metal-binding</keyword>
<dbReference type="PANTHER" id="PTHR24305">
    <property type="entry name" value="CYTOCHROME P450"/>
    <property type="match status" value="1"/>
</dbReference>
<comment type="caution">
    <text evidence="14">The sequence shown here is derived from an EMBL/GenBank/DDBJ whole genome shotgun (WGS) entry which is preliminary data.</text>
</comment>
<dbReference type="PRINTS" id="PR00465">
    <property type="entry name" value="EP450IV"/>
</dbReference>
<evidence type="ECO:0000256" key="3">
    <source>
        <dbReference type="ARBA" id="ARBA00004721"/>
    </source>
</evidence>
<accession>A0AAD7EAY7</accession>
<evidence type="ECO:0000313" key="15">
    <source>
        <dbReference type="Proteomes" id="UP001218218"/>
    </source>
</evidence>
<dbReference type="GO" id="GO:0004497">
    <property type="term" value="F:monooxygenase activity"/>
    <property type="evidence" value="ECO:0007669"/>
    <property type="project" value="UniProtKB-KW"/>
</dbReference>
<keyword evidence="10 13" id="KW-0408">Iron</keyword>
<comment type="subcellular location">
    <subcellularLocation>
        <location evidence="2">Membrane</location>
    </subcellularLocation>
</comment>
<comment type="pathway">
    <text evidence="3">Secondary metabolite biosynthesis; terpenoid biosynthesis.</text>
</comment>
<keyword evidence="9" id="KW-0560">Oxidoreductase</keyword>
<dbReference type="AlphaFoldDB" id="A0AAD7EAY7"/>
<dbReference type="Gene3D" id="1.10.630.10">
    <property type="entry name" value="Cytochrome P450"/>
    <property type="match status" value="1"/>
</dbReference>
<sequence>MWHWLEGDGVNMPLEDLGIEAETVLVGGMSNKTSSWYIRNVPFGMYFLITHEKWLVLLRNELDEAFEEAAIHRLNSLDKLVVLNAIIQETLRLGTPMPGFPLTVPDQGIVLEGRCVPGGAVANVPIWAYHVDEEIFPNPSTFDPSRWIEDGKFLSKTSLLTFGAGPFNCVGSRLTHLQLRALMAMLFLNLQFIPAADFDAIKFWSGVRNTRATSFAEPLRVRAPKARGRLAGLQCIFSTRLRDEYVGINYGCVRGPA</sequence>
<dbReference type="GO" id="GO:0016020">
    <property type="term" value="C:membrane"/>
    <property type="evidence" value="ECO:0007669"/>
    <property type="project" value="UniProtKB-SubCell"/>
</dbReference>
<evidence type="ECO:0000256" key="10">
    <source>
        <dbReference type="ARBA" id="ARBA00023004"/>
    </source>
</evidence>
<evidence type="ECO:0000256" key="7">
    <source>
        <dbReference type="ARBA" id="ARBA00022723"/>
    </source>
</evidence>
<evidence type="ECO:0000256" key="2">
    <source>
        <dbReference type="ARBA" id="ARBA00004370"/>
    </source>
</evidence>
<evidence type="ECO:0000256" key="12">
    <source>
        <dbReference type="ARBA" id="ARBA00023136"/>
    </source>
</evidence>
<proteinExistence type="inferred from homology"/>
<dbReference type="EMBL" id="JARIHO010000091">
    <property type="protein sequence ID" value="KAJ7306797.1"/>
    <property type="molecule type" value="Genomic_DNA"/>
</dbReference>
<protein>
    <submittedName>
        <fullName evidence="14">Cytochrome P450</fullName>
    </submittedName>
</protein>
<keyword evidence="6" id="KW-0812">Transmembrane</keyword>
<name>A0AAD7EAY7_9AGAR</name>
<evidence type="ECO:0000256" key="9">
    <source>
        <dbReference type="ARBA" id="ARBA00023002"/>
    </source>
</evidence>
<evidence type="ECO:0000313" key="14">
    <source>
        <dbReference type="EMBL" id="KAJ7306797.1"/>
    </source>
</evidence>
<feature type="binding site" description="axial binding residue" evidence="13">
    <location>
        <position position="169"/>
    </location>
    <ligand>
        <name>heme</name>
        <dbReference type="ChEBI" id="CHEBI:30413"/>
    </ligand>
    <ligandPart>
        <name>Fe</name>
        <dbReference type="ChEBI" id="CHEBI:18248"/>
    </ligandPart>
</feature>
<comment type="similarity">
    <text evidence="4">Belongs to the cytochrome P450 family.</text>
</comment>
<reference evidence="14" key="1">
    <citation type="submission" date="2023-03" db="EMBL/GenBank/DDBJ databases">
        <title>Massive genome expansion in bonnet fungi (Mycena s.s.) driven by repeated elements and novel gene families across ecological guilds.</title>
        <authorList>
            <consortium name="Lawrence Berkeley National Laboratory"/>
            <person name="Harder C.B."/>
            <person name="Miyauchi S."/>
            <person name="Viragh M."/>
            <person name="Kuo A."/>
            <person name="Thoen E."/>
            <person name="Andreopoulos B."/>
            <person name="Lu D."/>
            <person name="Skrede I."/>
            <person name="Drula E."/>
            <person name="Henrissat B."/>
            <person name="Morin E."/>
            <person name="Kohler A."/>
            <person name="Barry K."/>
            <person name="LaButti K."/>
            <person name="Morin E."/>
            <person name="Salamov A."/>
            <person name="Lipzen A."/>
            <person name="Mereny Z."/>
            <person name="Hegedus B."/>
            <person name="Baldrian P."/>
            <person name="Stursova M."/>
            <person name="Weitz H."/>
            <person name="Taylor A."/>
            <person name="Grigoriev I.V."/>
            <person name="Nagy L.G."/>
            <person name="Martin F."/>
            <person name="Kauserud H."/>
        </authorList>
    </citation>
    <scope>NUCLEOTIDE SEQUENCE</scope>
    <source>
        <strain evidence="14">CBHHK002</strain>
    </source>
</reference>
<dbReference type="GO" id="GO:0020037">
    <property type="term" value="F:heme binding"/>
    <property type="evidence" value="ECO:0007669"/>
    <property type="project" value="InterPro"/>
</dbReference>
<gene>
    <name evidence="14" type="ORF">DFH08DRAFT_901741</name>
</gene>
<keyword evidence="12" id="KW-0472">Membrane</keyword>